<dbReference type="GeneID" id="20039927"/>
<keyword evidence="2" id="KW-1185">Reference proteome</keyword>
<dbReference type="AlphaFoldDB" id="W7AI12"/>
<dbReference type="Proteomes" id="UP000030640">
    <property type="component" value="Unassembled WGS sequence"/>
</dbReference>
<name>W7AI12_9APIC</name>
<accession>W7AI12</accession>
<protein>
    <submittedName>
        <fullName evidence="1">Uncharacterized protein</fullName>
    </submittedName>
</protein>
<dbReference type="VEuPathDB" id="PlasmoDB:C922_04653"/>
<organism evidence="1 2">
    <name type="scientific">Plasmodium inui San Antonio 1</name>
    <dbReference type="NCBI Taxonomy" id="1237626"/>
    <lineage>
        <taxon>Eukaryota</taxon>
        <taxon>Sar</taxon>
        <taxon>Alveolata</taxon>
        <taxon>Apicomplexa</taxon>
        <taxon>Aconoidasida</taxon>
        <taxon>Haemosporida</taxon>
        <taxon>Plasmodiidae</taxon>
        <taxon>Plasmodium</taxon>
        <taxon>Plasmodium (Plasmodium)</taxon>
    </lineage>
</organism>
<reference evidence="1 2" key="1">
    <citation type="submission" date="2013-02" db="EMBL/GenBank/DDBJ databases">
        <title>The Genome Sequence of Plasmodium inui San Antonio 1.</title>
        <authorList>
            <consortium name="The Broad Institute Genome Sequencing Platform"/>
            <consortium name="The Broad Institute Genome Sequencing Center for Infectious Disease"/>
            <person name="Neafsey D."/>
            <person name="Cheeseman I."/>
            <person name="Volkman S."/>
            <person name="Adams J."/>
            <person name="Walker B."/>
            <person name="Young S.K."/>
            <person name="Zeng Q."/>
            <person name="Gargeya S."/>
            <person name="Fitzgerald M."/>
            <person name="Haas B."/>
            <person name="Abouelleil A."/>
            <person name="Alvarado L."/>
            <person name="Arachchi H.M."/>
            <person name="Berlin A.M."/>
            <person name="Chapman S.B."/>
            <person name="Dewar J."/>
            <person name="Goldberg J."/>
            <person name="Griggs A."/>
            <person name="Gujja S."/>
            <person name="Hansen M."/>
            <person name="Howarth C."/>
            <person name="Imamovic A."/>
            <person name="Larimer J."/>
            <person name="McCowan C."/>
            <person name="Murphy C."/>
            <person name="Neiman D."/>
            <person name="Pearson M."/>
            <person name="Priest M."/>
            <person name="Roberts A."/>
            <person name="Saif S."/>
            <person name="Shea T."/>
            <person name="Sisk P."/>
            <person name="Sykes S."/>
            <person name="Wortman J."/>
            <person name="Nusbaum C."/>
            <person name="Birren B."/>
        </authorList>
    </citation>
    <scope>NUCLEOTIDE SEQUENCE [LARGE SCALE GENOMIC DNA]</scope>
    <source>
        <strain evidence="1 2">San Antonio 1</strain>
    </source>
</reference>
<dbReference type="EMBL" id="KI965486">
    <property type="protein sequence ID" value="EUD64921.1"/>
    <property type="molecule type" value="Genomic_DNA"/>
</dbReference>
<evidence type="ECO:0000313" key="2">
    <source>
        <dbReference type="Proteomes" id="UP000030640"/>
    </source>
</evidence>
<sequence>MNPGKKHPPQGRYLTRTHHKEIELQGDRTGNIILREMPHTETSLYLRSRKDVAMEKCNTNEHYYSDMPDISIVKEIPHRGKASQLHDTRTTQ</sequence>
<proteinExistence type="predicted"/>
<gene>
    <name evidence="1" type="ORF">C922_04653</name>
</gene>
<dbReference type="RefSeq" id="XP_008818454.1">
    <property type="nucleotide sequence ID" value="XM_008820232.1"/>
</dbReference>
<evidence type="ECO:0000313" key="1">
    <source>
        <dbReference type="EMBL" id="EUD64921.1"/>
    </source>
</evidence>